<keyword evidence="2" id="KW-1185">Reference proteome</keyword>
<dbReference type="KEGG" id="dpp:DICPUDRAFT_98606"/>
<dbReference type="EMBL" id="GL871149">
    <property type="protein sequence ID" value="EGC33297.1"/>
    <property type="molecule type" value="Genomic_DNA"/>
</dbReference>
<dbReference type="VEuPathDB" id="AmoebaDB:DICPUDRAFT_98606"/>
<gene>
    <name evidence="1" type="ORF">DICPUDRAFT_98606</name>
</gene>
<dbReference type="RefSeq" id="XP_003290198.1">
    <property type="nucleotide sequence ID" value="XM_003290150.1"/>
</dbReference>
<accession>F0ZS01</accession>
<evidence type="ECO:0000313" key="1">
    <source>
        <dbReference type="EMBL" id="EGC33297.1"/>
    </source>
</evidence>
<evidence type="ECO:0000313" key="2">
    <source>
        <dbReference type="Proteomes" id="UP000001064"/>
    </source>
</evidence>
<sequence length="552" mass="65327">MAKEIIIENKNENNTLKIKNFKLNQMIFNDIIPYLIYKKKFKVLLEFSLISKQSFKIIQNIVTHQQKQLRLVLGDKSSMISYIDNCSQYENKLIQYKEMEYLRTRDNDTELDFLKTKYLGLGSYCKFKTNWRVYSKRNSIKFKEYILKNCPSMKKVHLQIELLSKVFDRVDGVDQECYDYTEGGFYKFDRLWTEVWADQLPVSNGAEYDDVWSETPVMRRLYNYSFEYINLYKPRKFTITHCDSTLIYNPFKLLQLDCIESLDVQHRTSSRFIEEALKSKTLKTLYVYFISEKKIEKLEQEELTNQRYKGEDKDNDEDKEYATLKMVESGDEDEEKDVYYSISRNEVIIRKSELLGRELVKSFEGLSQNTTLRKLQINIDQYYYCRNPAPLFDLLKSSGNQTLNKLSIPGYRITRSKLLSPLIGIPTITTLYFEASFFFQYNCKSFKAFLDHANQNPNISTFKCLLVYNAAGFKPILKRLGQYFKENTNKPITIVLIFSIPFNSFTTNHNCEDIKHQLIQQLLISGNNNIIKLLFKYKVGKKEYNNDNDNDN</sequence>
<dbReference type="GeneID" id="10504554"/>
<proteinExistence type="predicted"/>
<protein>
    <submittedName>
        <fullName evidence="1">Uncharacterized protein</fullName>
    </submittedName>
</protein>
<dbReference type="Proteomes" id="UP000001064">
    <property type="component" value="Unassembled WGS sequence"/>
</dbReference>
<organism evidence="1 2">
    <name type="scientific">Dictyostelium purpureum</name>
    <name type="common">Slime mold</name>
    <dbReference type="NCBI Taxonomy" id="5786"/>
    <lineage>
        <taxon>Eukaryota</taxon>
        <taxon>Amoebozoa</taxon>
        <taxon>Evosea</taxon>
        <taxon>Eumycetozoa</taxon>
        <taxon>Dictyostelia</taxon>
        <taxon>Dictyosteliales</taxon>
        <taxon>Dictyosteliaceae</taxon>
        <taxon>Dictyostelium</taxon>
    </lineage>
</organism>
<dbReference type="InParanoid" id="F0ZS01"/>
<name>F0ZS01_DICPU</name>
<dbReference type="OrthoDB" id="24159at2759"/>
<reference evidence="2" key="1">
    <citation type="journal article" date="2011" name="Genome Biol.">
        <title>Comparative genomics of the social amoebae Dictyostelium discoideum and Dictyostelium purpureum.</title>
        <authorList>
            <consortium name="US DOE Joint Genome Institute (JGI-PGF)"/>
            <person name="Sucgang R."/>
            <person name="Kuo A."/>
            <person name="Tian X."/>
            <person name="Salerno W."/>
            <person name="Parikh A."/>
            <person name="Feasley C.L."/>
            <person name="Dalin E."/>
            <person name="Tu H."/>
            <person name="Huang E."/>
            <person name="Barry K."/>
            <person name="Lindquist E."/>
            <person name="Shapiro H."/>
            <person name="Bruce D."/>
            <person name="Schmutz J."/>
            <person name="Salamov A."/>
            <person name="Fey P."/>
            <person name="Gaudet P."/>
            <person name="Anjard C."/>
            <person name="Babu M.M."/>
            <person name="Basu S."/>
            <person name="Bushmanova Y."/>
            <person name="van der Wel H."/>
            <person name="Katoh-Kurasawa M."/>
            <person name="Dinh C."/>
            <person name="Coutinho P.M."/>
            <person name="Saito T."/>
            <person name="Elias M."/>
            <person name="Schaap P."/>
            <person name="Kay R.R."/>
            <person name="Henrissat B."/>
            <person name="Eichinger L."/>
            <person name="Rivero F."/>
            <person name="Putnam N.H."/>
            <person name="West C.M."/>
            <person name="Loomis W.F."/>
            <person name="Chisholm R.L."/>
            <person name="Shaulsky G."/>
            <person name="Strassmann J.E."/>
            <person name="Queller D.C."/>
            <person name="Kuspa A."/>
            <person name="Grigoriev I.V."/>
        </authorList>
    </citation>
    <scope>NUCLEOTIDE SEQUENCE [LARGE SCALE GENOMIC DNA]</scope>
    <source>
        <strain evidence="2">QSDP1</strain>
    </source>
</reference>
<dbReference type="AlphaFoldDB" id="F0ZS01"/>